<dbReference type="SMART" id="SM00052">
    <property type="entry name" value="EAL"/>
    <property type="match status" value="1"/>
</dbReference>
<dbReference type="PANTHER" id="PTHR33121">
    <property type="entry name" value="CYCLIC DI-GMP PHOSPHODIESTERASE PDEF"/>
    <property type="match status" value="1"/>
</dbReference>
<dbReference type="PROSITE" id="PS50883">
    <property type="entry name" value="EAL"/>
    <property type="match status" value="1"/>
</dbReference>
<dbReference type="PANTHER" id="PTHR33121:SF82">
    <property type="entry name" value="SIGNAL TRANSDUCTION PROTEIN CONTAINING A EAL DOMAIN"/>
    <property type="match status" value="1"/>
</dbReference>
<evidence type="ECO:0000259" key="3">
    <source>
        <dbReference type="PROSITE" id="PS50887"/>
    </source>
</evidence>
<feature type="transmembrane region" description="Helical" evidence="1">
    <location>
        <begin position="181"/>
        <end position="201"/>
    </location>
</feature>
<feature type="transmembrane region" description="Helical" evidence="1">
    <location>
        <begin position="151"/>
        <end position="169"/>
    </location>
</feature>
<dbReference type="InterPro" id="IPR035919">
    <property type="entry name" value="EAL_sf"/>
</dbReference>
<protein>
    <recommendedName>
        <fullName evidence="6">Signal transduction diguanylate cyclase</fullName>
    </recommendedName>
</protein>
<name>A0A1B2IV62_9LACO</name>
<dbReference type="STRING" id="240427.AYR62_01535"/>
<feature type="transmembrane region" description="Helical" evidence="1">
    <location>
        <begin position="12"/>
        <end position="32"/>
    </location>
</feature>
<dbReference type="SMART" id="SM00267">
    <property type="entry name" value="GGDEF"/>
    <property type="match status" value="1"/>
</dbReference>
<organism evidence="4 5">
    <name type="scientific">Secundilactobacillus paracollinoides</name>
    <dbReference type="NCBI Taxonomy" id="240427"/>
    <lineage>
        <taxon>Bacteria</taxon>
        <taxon>Bacillati</taxon>
        <taxon>Bacillota</taxon>
        <taxon>Bacilli</taxon>
        <taxon>Lactobacillales</taxon>
        <taxon>Lactobacillaceae</taxon>
        <taxon>Secundilactobacillus</taxon>
    </lineage>
</organism>
<evidence type="ECO:0000313" key="5">
    <source>
        <dbReference type="Proteomes" id="UP000093267"/>
    </source>
</evidence>
<evidence type="ECO:0000313" key="4">
    <source>
        <dbReference type="EMBL" id="ANZ65927.1"/>
    </source>
</evidence>
<accession>A0A1B2IV62</accession>
<evidence type="ECO:0000256" key="1">
    <source>
        <dbReference type="SAM" id="Phobius"/>
    </source>
</evidence>
<proteinExistence type="predicted"/>
<dbReference type="Proteomes" id="UP000093267">
    <property type="component" value="Chromosome"/>
</dbReference>
<dbReference type="SUPFAM" id="SSF55073">
    <property type="entry name" value="Nucleotide cyclase"/>
    <property type="match status" value="1"/>
</dbReference>
<keyword evidence="5" id="KW-1185">Reference proteome</keyword>
<reference evidence="4 5" key="1">
    <citation type="submission" date="2016-03" db="EMBL/GenBank/DDBJ databases">
        <title>Pediococcus and Lactobacillus from brewery environment - whole genome sequencing and assembly.</title>
        <authorList>
            <person name="Behr J."/>
            <person name="Geissler A.J."/>
            <person name="Vogel R.F."/>
        </authorList>
    </citation>
    <scope>NUCLEOTIDE SEQUENCE [LARGE SCALE GENOMIC DNA]</scope>
    <source>
        <strain evidence="4 5">TMW 1.1995</strain>
    </source>
</reference>
<dbReference type="InterPro" id="IPR000160">
    <property type="entry name" value="GGDEF_dom"/>
</dbReference>
<dbReference type="RefSeq" id="WP_065901190.1">
    <property type="nucleotide sequence ID" value="NZ_CP014912.1"/>
</dbReference>
<evidence type="ECO:0008006" key="6">
    <source>
        <dbReference type="Google" id="ProtNLM"/>
    </source>
</evidence>
<feature type="domain" description="EAL" evidence="2">
    <location>
        <begin position="345"/>
        <end position="610"/>
    </location>
</feature>
<keyword evidence="1" id="KW-0812">Transmembrane</keyword>
<dbReference type="NCBIfam" id="TIGR00254">
    <property type="entry name" value="GGDEF"/>
    <property type="match status" value="1"/>
</dbReference>
<dbReference type="Pfam" id="PF00990">
    <property type="entry name" value="GGDEF"/>
    <property type="match status" value="1"/>
</dbReference>
<dbReference type="InterPro" id="IPR043128">
    <property type="entry name" value="Rev_trsase/Diguanyl_cyclase"/>
</dbReference>
<dbReference type="Gene3D" id="3.30.70.270">
    <property type="match status" value="1"/>
</dbReference>
<keyword evidence="1" id="KW-0472">Membrane</keyword>
<dbReference type="InterPro" id="IPR001633">
    <property type="entry name" value="EAL_dom"/>
</dbReference>
<dbReference type="GO" id="GO:0071111">
    <property type="term" value="F:cyclic-guanylate-specific phosphodiesterase activity"/>
    <property type="evidence" value="ECO:0007669"/>
    <property type="project" value="InterPro"/>
</dbReference>
<feature type="transmembrane region" description="Helical" evidence="1">
    <location>
        <begin position="52"/>
        <end position="74"/>
    </location>
</feature>
<dbReference type="InterPro" id="IPR050706">
    <property type="entry name" value="Cyclic-di-GMP_PDE-like"/>
</dbReference>
<dbReference type="InterPro" id="IPR029787">
    <property type="entry name" value="Nucleotide_cyclase"/>
</dbReference>
<dbReference type="Gene3D" id="3.20.20.450">
    <property type="entry name" value="EAL domain"/>
    <property type="match status" value="1"/>
</dbReference>
<dbReference type="CDD" id="cd01949">
    <property type="entry name" value="GGDEF"/>
    <property type="match status" value="1"/>
</dbReference>
<evidence type="ECO:0000259" key="2">
    <source>
        <dbReference type="PROSITE" id="PS50883"/>
    </source>
</evidence>
<feature type="domain" description="GGDEF" evidence="3">
    <location>
        <begin position="243"/>
        <end position="379"/>
    </location>
</feature>
<dbReference type="EMBL" id="CP014924">
    <property type="protein sequence ID" value="ANZ65927.1"/>
    <property type="molecule type" value="Genomic_DNA"/>
</dbReference>
<dbReference type="Pfam" id="PF00563">
    <property type="entry name" value="EAL"/>
    <property type="match status" value="1"/>
</dbReference>
<sequence>MMITGLTADSFFTQLTLLIFAIFFVSGIMIGYSRTWHLLETNNGLTEQQQNAIRLGLPLVVWLLGGVLCLAGLFSSANTHMYTSIGVFLIAFPILDTQLKTPGYLARCAVLFIVWEVGHIQNLFSVQNILVSLGLLGLFYLIRTHKMAVRYRFWTCMAAGLYVALGFWLTYPGIPITDINLWFSIGLYMVMTAITCGYWIIQKSQDMVSPKNKGDQDITPTTLYASYERDVNSLFDANRGSKTSMTIAIIDIDRFTDINDRFGRRGANAILADFEALLQQVLQQYSTAYHLFRSGGEEFNAIFTNATPVDTAPILLDCWDTVRTHEFYYQEHEVDLTISVGVTAVQTVDESVEDTYKRATKSLNQSKRVGRDAITVEGVDQHARRATNWYPTYRYFVQPIVNASQSDHPLLLNEMLLREFDRNRWRLPESFEIPVTTQISLIKQVLNHNDCRGVNINLTAKQFSDPEIAKALVHFKKHEPRIDEFVVEIMDAPTSEIVENISHIYAAGGIKLYLDDVGSDNSYELVLDMFKYIDGIKFAIQNLRKTNAPDQLLERIGFWKNIANQNNLEFVLEGVETNDESQYSVDHYGIFRQQGYYFAKPSLPEEESVK</sequence>
<keyword evidence="1" id="KW-1133">Transmembrane helix</keyword>
<dbReference type="SUPFAM" id="SSF141868">
    <property type="entry name" value="EAL domain-like"/>
    <property type="match status" value="1"/>
</dbReference>
<dbReference type="PROSITE" id="PS50887">
    <property type="entry name" value="GGDEF"/>
    <property type="match status" value="1"/>
</dbReference>
<gene>
    <name evidence="4" type="ORF">AYR63_01410</name>
</gene>
<feature type="transmembrane region" description="Helical" evidence="1">
    <location>
        <begin position="126"/>
        <end position="142"/>
    </location>
</feature>
<dbReference type="AlphaFoldDB" id="A0A1B2IV62"/>